<gene>
    <name evidence="2" type="ORF">E1269_03750</name>
</gene>
<sequence length="161" mass="18141">MERLPAERALTAQVRAHTTITNRPQGVPPMPVVNTSNAAMKADRRPEWSQVTAAGRFRVPRSGGTFDRHYHDCDEYWLIYAGRAKVMTEGEEFYVGPGDIVCTRAGDEHDVVEVYEDLEAFFFEDVLFEGGRAGHLHRSPELAERHEVTGRDVPAGFVRRA</sequence>
<comment type="caution">
    <text evidence="2">The sequence shown here is derived from an EMBL/GenBank/DDBJ whole genome shotgun (WGS) entry which is preliminary data.</text>
</comment>
<dbReference type="Gene3D" id="2.60.120.10">
    <property type="entry name" value="Jelly Rolls"/>
    <property type="match status" value="1"/>
</dbReference>
<dbReference type="InParanoid" id="A0A4R5DJV1"/>
<keyword evidence="3" id="KW-1185">Reference proteome</keyword>
<evidence type="ECO:0000313" key="3">
    <source>
        <dbReference type="Proteomes" id="UP000294739"/>
    </source>
</evidence>
<name>A0A4R5DJV1_9ACTN</name>
<dbReference type="InterPro" id="IPR011051">
    <property type="entry name" value="RmlC_Cupin_sf"/>
</dbReference>
<dbReference type="InterPro" id="IPR013096">
    <property type="entry name" value="Cupin_2"/>
</dbReference>
<dbReference type="Proteomes" id="UP000294739">
    <property type="component" value="Unassembled WGS sequence"/>
</dbReference>
<protein>
    <submittedName>
        <fullName evidence="2">Cupin domain-containing protein</fullName>
    </submittedName>
</protein>
<dbReference type="SUPFAM" id="SSF51182">
    <property type="entry name" value="RmlC-like cupins"/>
    <property type="match status" value="1"/>
</dbReference>
<dbReference type="OrthoDB" id="3296127at2"/>
<dbReference type="Pfam" id="PF07883">
    <property type="entry name" value="Cupin_2"/>
    <property type="match status" value="1"/>
</dbReference>
<proteinExistence type="predicted"/>
<accession>A0A4R5DJV1</accession>
<dbReference type="InterPro" id="IPR014710">
    <property type="entry name" value="RmlC-like_jellyroll"/>
</dbReference>
<dbReference type="AlphaFoldDB" id="A0A4R5DJV1"/>
<organism evidence="2 3">
    <name type="scientific">Jiangella asiatica</name>
    <dbReference type="NCBI Taxonomy" id="2530372"/>
    <lineage>
        <taxon>Bacteria</taxon>
        <taxon>Bacillati</taxon>
        <taxon>Actinomycetota</taxon>
        <taxon>Actinomycetes</taxon>
        <taxon>Jiangellales</taxon>
        <taxon>Jiangellaceae</taxon>
        <taxon>Jiangella</taxon>
    </lineage>
</organism>
<evidence type="ECO:0000313" key="2">
    <source>
        <dbReference type="EMBL" id="TDE14279.1"/>
    </source>
</evidence>
<evidence type="ECO:0000259" key="1">
    <source>
        <dbReference type="Pfam" id="PF07883"/>
    </source>
</evidence>
<feature type="domain" description="Cupin type-2" evidence="1">
    <location>
        <begin position="60"/>
        <end position="113"/>
    </location>
</feature>
<reference evidence="2 3" key="1">
    <citation type="submission" date="2019-03" db="EMBL/GenBank/DDBJ databases">
        <title>Draft genome sequences of novel Actinobacteria.</title>
        <authorList>
            <person name="Sahin N."/>
            <person name="Ay H."/>
            <person name="Saygin H."/>
        </authorList>
    </citation>
    <scope>NUCLEOTIDE SEQUENCE [LARGE SCALE GENOMIC DNA]</scope>
    <source>
        <strain evidence="2 3">5K138</strain>
    </source>
</reference>
<dbReference type="EMBL" id="SMKZ01000003">
    <property type="protein sequence ID" value="TDE14279.1"/>
    <property type="molecule type" value="Genomic_DNA"/>
</dbReference>